<feature type="region of interest" description="Disordered" evidence="9">
    <location>
        <begin position="186"/>
        <end position="325"/>
    </location>
</feature>
<dbReference type="Pfam" id="PF01480">
    <property type="entry name" value="PWI"/>
    <property type="match status" value="1"/>
</dbReference>
<dbReference type="GO" id="GO:0008270">
    <property type="term" value="F:zinc ion binding"/>
    <property type="evidence" value="ECO:0007669"/>
    <property type="project" value="UniProtKB-KW"/>
</dbReference>
<organism evidence="11 12">
    <name type="scientific">Oesophagostomum dentatum</name>
    <name type="common">Nodular worm</name>
    <dbReference type="NCBI Taxonomy" id="61180"/>
    <lineage>
        <taxon>Eukaryota</taxon>
        <taxon>Metazoa</taxon>
        <taxon>Ecdysozoa</taxon>
        <taxon>Nematoda</taxon>
        <taxon>Chromadorea</taxon>
        <taxon>Rhabditida</taxon>
        <taxon>Rhabditina</taxon>
        <taxon>Rhabditomorpha</taxon>
        <taxon>Strongyloidea</taxon>
        <taxon>Strongylidae</taxon>
        <taxon>Oesophagostomum</taxon>
    </lineage>
</organism>
<dbReference type="GO" id="GO:0005737">
    <property type="term" value="C:cytoplasm"/>
    <property type="evidence" value="ECO:0007669"/>
    <property type="project" value="TreeGrafter"/>
</dbReference>
<keyword evidence="8" id="KW-0539">Nucleus</keyword>
<feature type="domain" description="PWI" evidence="10">
    <location>
        <begin position="12"/>
        <end position="77"/>
    </location>
</feature>
<sequence length="352" mass="39154">MAAGQNLDVSKKLKAAIKAKLEELGVYVDDELPEYIMVMIANKKEKNQMKDDLNLFLGKCTSKFVDWLFDLFERLQSAGSKPDSHSGAEKSSKEAHKDKESGKDRERRKESEASTSRKEDKKERERLRQAEKAKEKEREERAKEAERQKAREQENEIEKKTMKAGSSMFLKAMNQASVSAGYGASLMEKKKSAARSANASSRSPLKNRITRPNVVEVDSDGENAYDAEVVVGDKSRGRPNSPQITVTLKGAKEHIGSLGSTKRANLKRRKEKDDTEAKIDAVLADARGVSSSVDEDGEVPPTHQLSRGNSWSGYAPSPSHQSATPNYVPTPLSKASFSFFTLYSFSHTMFLI</sequence>
<dbReference type="GO" id="GO:0005634">
    <property type="term" value="C:nucleus"/>
    <property type="evidence" value="ECO:0007669"/>
    <property type="project" value="UniProtKB-SubCell"/>
</dbReference>
<evidence type="ECO:0000256" key="6">
    <source>
        <dbReference type="ARBA" id="ARBA00022771"/>
    </source>
</evidence>
<dbReference type="GO" id="GO:0043488">
    <property type="term" value="P:regulation of mRNA stability"/>
    <property type="evidence" value="ECO:0007669"/>
    <property type="project" value="InterPro"/>
</dbReference>
<dbReference type="PANTHER" id="PTHR14738">
    <property type="entry name" value="ZINC FINGER CCCH DOMAIN-CONTAINING PROTEIN 14"/>
    <property type="match status" value="1"/>
</dbReference>
<comment type="subcellular location">
    <subcellularLocation>
        <location evidence="1">Nucleus</location>
    </subcellularLocation>
</comment>
<dbReference type="AlphaFoldDB" id="A0A0B1TD39"/>
<keyword evidence="7" id="KW-0862">Zinc</keyword>
<keyword evidence="12" id="KW-1185">Reference proteome</keyword>
<evidence type="ECO:0000256" key="1">
    <source>
        <dbReference type="ARBA" id="ARBA00004123"/>
    </source>
</evidence>
<keyword evidence="5" id="KW-0677">Repeat</keyword>
<evidence type="ECO:0000256" key="9">
    <source>
        <dbReference type="SAM" id="MobiDB-lite"/>
    </source>
</evidence>
<evidence type="ECO:0000313" key="12">
    <source>
        <dbReference type="Proteomes" id="UP000053660"/>
    </source>
</evidence>
<feature type="compositionally biased region" description="Polar residues" evidence="9">
    <location>
        <begin position="303"/>
        <end position="325"/>
    </location>
</feature>
<dbReference type="GO" id="GO:0008143">
    <property type="term" value="F:poly(A) binding"/>
    <property type="evidence" value="ECO:0007669"/>
    <property type="project" value="InterPro"/>
</dbReference>
<accession>A0A0B1TD39</accession>
<proteinExistence type="inferred from homology"/>
<dbReference type="EMBL" id="KN550855">
    <property type="protein sequence ID" value="KHJ93275.1"/>
    <property type="molecule type" value="Genomic_DNA"/>
</dbReference>
<evidence type="ECO:0000256" key="2">
    <source>
        <dbReference type="ARBA" id="ARBA00008423"/>
    </source>
</evidence>
<dbReference type="Proteomes" id="UP000053660">
    <property type="component" value="Unassembled WGS sequence"/>
</dbReference>
<evidence type="ECO:0000256" key="8">
    <source>
        <dbReference type="ARBA" id="ARBA00023242"/>
    </source>
</evidence>
<feature type="compositionally biased region" description="Basic and acidic residues" evidence="9">
    <location>
        <begin position="82"/>
        <end position="161"/>
    </location>
</feature>
<evidence type="ECO:0000256" key="5">
    <source>
        <dbReference type="ARBA" id="ARBA00022737"/>
    </source>
</evidence>
<dbReference type="InterPro" id="IPR002483">
    <property type="entry name" value="PWI_dom"/>
</dbReference>
<reference evidence="11 12" key="1">
    <citation type="submission" date="2014-03" db="EMBL/GenBank/DDBJ databases">
        <title>Draft genome of the hookworm Oesophagostomum dentatum.</title>
        <authorList>
            <person name="Mitreva M."/>
        </authorList>
    </citation>
    <scope>NUCLEOTIDE SEQUENCE [LARGE SCALE GENOMIC DNA]</scope>
    <source>
        <strain evidence="11 12">OD-Hann</strain>
    </source>
</reference>
<dbReference type="InterPro" id="IPR043094">
    <property type="entry name" value="Nab2/ZC3H14_N_sf"/>
</dbReference>
<protein>
    <recommendedName>
        <fullName evidence="3">Zinc finger CCCH domain-containing protein 14</fullName>
    </recommendedName>
</protein>
<keyword evidence="4" id="KW-0479">Metal-binding</keyword>
<evidence type="ECO:0000313" key="11">
    <source>
        <dbReference type="EMBL" id="KHJ93275.1"/>
    </source>
</evidence>
<name>A0A0B1TD39_OESDE</name>
<dbReference type="PANTHER" id="PTHR14738:SF29">
    <property type="entry name" value="ZINC FINGER CCCH DOMAIN-CONTAINING PROTEIN 14"/>
    <property type="match status" value="1"/>
</dbReference>
<gene>
    <name evidence="11" type="ORF">OESDEN_06817</name>
</gene>
<dbReference type="OrthoDB" id="5589010at2759"/>
<dbReference type="Gene3D" id="1.10.340.40">
    <property type="entry name" value="Nuclear abundant poly(A) RNA-bind protein 2, N-terminal domain"/>
    <property type="match status" value="1"/>
</dbReference>
<keyword evidence="6" id="KW-0863">Zinc-finger</keyword>
<comment type="similarity">
    <text evidence="2">Belongs to the ZC3H14 family.</text>
</comment>
<evidence type="ECO:0000259" key="10">
    <source>
        <dbReference type="Pfam" id="PF01480"/>
    </source>
</evidence>
<evidence type="ECO:0000256" key="3">
    <source>
        <dbReference type="ARBA" id="ARBA00015071"/>
    </source>
</evidence>
<dbReference type="InterPro" id="IPR040366">
    <property type="entry name" value="Nab2/ZC3H14"/>
</dbReference>
<feature type="compositionally biased region" description="Low complexity" evidence="9">
    <location>
        <begin position="194"/>
        <end position="203"/>
    </location>
</feature>
<feature type="region of interest" description="Disordered" evidence="9">
    <location>
        <begin position="78"/>
        <end position="162"/>
    </location>
</feature>
<evidence type="ECO:0000256" key="4">
    <source>
        <dbReference type="ARBA" id="ARBA00022723"/>
    </source>
</evidence>
<evidence type="ECO:0000256" key="7">
    <source>
        <dbReference type="ARBA" id="ARBA00022833"/>
    </source>
</evidence>